<gene>
    <name evidence="1" type="ORF">GGI18_000900</name>
</gene>
<keyword evidence="2" id="KW-1185">Reference proteome</keyword>
<organism evidence="1 2">
    <name type="scientific">Coemansia linderi</name>
    <dbReference type="NCBI Taxonomy" id="2663919"/>
    <lineage>
        <taxon>Eukaryota</taxon>
        <taxon>Fungi</taxon>
        <taxon>Fungi incertae sedis</taxon>
        <taxon>Zoopagomycota</taxon>
        <taxon>Kickxellomycotina</taxon>
        <taxon>Kickxellomycetes</taxon>
        <taxon>Kickxellales</taxon>
        <taxon>Kickxellaceae</taxon>
        <taxon>Coemansia</taxon>
    </lineage>
</organism>
<dbReference type="Proteomes" id="UP001140066">
    <property type="component" value="Unassembled WGS sequence"/>
</dbReference>
<name>A0ACC1KMP5_9FUNG</name>
<evidence type="ECO:0000313" key="1">
    <source>
        <dbReference type="EMBL" id="KAJ2791775.1"/>
    </source>
</evidence>
<sequence length="713" mass="77479">MATNFAQLLSSSTTGITVGGTITVPGTSLLPTLTPTIITTAYTVVTTVTKTVPVIIGEPTPTYTSLTTYTSTFTSYETYTQSNLPTPTAITGGPGEVGGVTIIGAIYELWMYFLCPSKNCSPWREWLTFIPNVAAGWVIGSLALLLGLLLLLLAIKCGGLEFIFGFLAMTLVAICLYLRAALKHSGADLFTMYKVAVWFNYFAAVLLAMLIAQLIFRLIVHLDNTLCGAARALVGFVYFMAAVLFALLTAALILMFDKHSFSKMHSGIHCLQAFTIIVLILALVLLLAGFWASSNDVGGHHMGHVIIICACALMLLLWSCFMTARVFLDSLHEAGRHSEALWYIFDIVPLLLIAIILLVLNAPKIFTFCHCQVNNCPACNPHVRYSGVPAAAAPRHPYTATHDREANVTKYYIDTPFLQYIPDKDVAYGIGGLFIALFLASLVVTLLSRAPTYLGAVMGSLCIAISLFLRGSLSNTAMYVGSFILDALGAYFLLLTTLVLCGRWVAYVEDGRTPFPQLLWMVGGLLFVGCVVLESVALPLTFYREAWYRHIGHILHVSSVSATLCGAGIGVLATVWKALVNQGRCIAVEVVCLLSAFALLLVWSSFALAQARLPLGGAVGSEVAWYLLNVLPLGLVLVLWTVVNAPRVFCYEEAVGKQPPVYRLRHSGSYGGHYEYPAEYSYPLRAPGVPDYCRGGSNGEMEEKIQKAILRYA</sequence>
<reference evidence="1" key="1">
    <citation type="submission" date="2022-07" db="EMBL/GenBank/DDBJ databases">
        <title>Phylogenomic reconstructions and comparative analyses of Kickxellomycotina fungi.</title>
        <authorList>
            <person name="Reynolds N.K."/>
            <person name="Stajich J.E."/>
            <person name="Barry K."/>
            <person name="Grigoriev I.V."/>
            <person name="Crous P."/>
            <person name="Smith M.E."/>
        </authorList>
    </citation>
    <scope>NUCLEOTIDE SEQUENCE</scope>
    <source>
        <strain evidence="1">BCRC 34191</strain>
    </source>
</reference>
<dbReference type="EMBL" id="JANBUK010000098">
    <property type="protein sequence ID" value="KAJ2791775.1"/>
    <property type="molecule type" value="Genomic_DNA"/>
</dbReference>
<accession>A0ACC1KMP5</accession>
<proteinExistence type="predicted"/>
<comment type="caution">
    <text evidence="1">The sequence shown here is derived from an EMBL/GenBank/DDBJ whole genome shotgun (WGS) entry which is preliminary data.</text>
</comment>
<evidence type="ECO:0000313" key="2">
    <source>
        <dbReference type="Proteomes" id="UP001140066"/>
    </source>
</evidence>
<protein>
    <submittedName>
        <fullName evidence="1">Uncharacterized protein</fullName>
    </submittedName>
</protein>